<dbReference type="AlphaFoldDB" id="A0AAV7RX39"/>
<dbReference type="Proteomes" id="UP001066276">
    <property type="component" value="Chromosome 5"/>
</dbReference>
<dbReference type="EMBL" id="JANPWB010000009">
    <property type="protein sequence ID" value="KAJ1157364.1"/>
    <property type="molecule type" value="Genomic_DNA"/>
</dbReference>
<accession>A0AAV7RX39</accession>
<evidence type="ECO:0000313" key="1">
    <source>
        <dbReference type="EMBL" id="KAJ1157364.1"/>
    </source>
</evidence>
<proteinExistence type="predicted"/>
<evidence type="ECO:0000313" key="2">
    <source>
        <dbReference type="Proteomes" id="UP001066276"/>
    </source>
</evidence>
<reference evidence="1" key="1">
    <citation type="journal article" date="2022" name="bioRxiv">
        <title>Sequencing and chromosome-scale assembly of the giantPleurodeles waltlgenome.</title>
        <authorList>
            <person name="Brown T."/>
            <person name="Elewa A."/>
            <person name="Iarovenko S."/>
            <person name="Subramanian E."/>
            <person name="Araus A.J."/>
            <person name="Petzold A."/>
            <person name="Susuki M."/>
            <person name="Suzuki K.-i.T."/>
            <person name="Hayashi T."/>
            <person name="Toyoda A."/>
            <person name="Oliveira C."/>
            <person name="Osipova E."/>
            <person name="Leigh N.D."/>
            <person name="Simon A."/>
            <person name="Yun M.H."/>
        </authorList>
    </citation>
    <scope>NUCLEOTIDE SEQUENCE</scope>
    <source>
        <strain evidence="1">20211129_DDA</strain>
        <tissue evidence="1">Liver</tissue>
    </source>
</reference>
<gene>
    <name evidence="1" type="ORF">NDU88_010077</name>
</gene>
<comment type="caution">
    <text evidence="1">The sequence shown here is derived from an EMBL/GenBank/DDBJ whole genome shotgun (WGS) entry which is preliminary data.</text>
</comment>
<sequence>MSGSTIDFCNFRNGMGFASLLGVDVRYDAAPVVQLYPQAVTAPEQDGGCIEKLKQAADRNGAWALMAPAGYPVYRGMAVARPAALVVIAGGPRDGIAYDSGGFPAAMG</sequence>
<keyword evidence="2" id="KW-1185">Reference proteome</keyword>
<name>A0AAV7RX39_PLEWA</name>
<protein>
    <submittedName>
        <fullName evidence="1">Uncharacterized protein</fullName>
    </submittedName>
</protein>
<organism evidence="1 2">
    <name type="scientific">Pleurodeles waltl</name>
    <name type="common">Iberian ribbed newt</name>
    <dbReference type="NCBI Taxonomy" id="8319"/>
    <lineage>
        <taxon>Eukaryota</taxon>
        <taxon>Metazoa</taxon>
        <taxon>Chordata</taxon>
        <taxon>Craniata</taxon>
        <taxon>Vertebrata</taxon>
        <taxon>Euteleostomi</taxon>
        <taxon>Amphibia</taxon>
        <taxon>Batrachia</taxon>
        <taxon>Caudata</taxon>
        <taxon>Salamandroidea</taxon>
        <taxon>Salamandridae</taxon>
        <taxon>Pleurodelinae</taxon>
        <taxon>Pleurodeles</taxon>
    </lineage>
</organism>